<dbReference type="PROSITE" id="PS50943">
    <property type="entry name" value="HTH_CROC1"/>
    <property type="match status" value="1"/>
</dbReference>
<proteinExistence type="predicted"/>
<evidence type="ECO:0000313" key="3">
    <source>
        <dbReference type="Proteomes" id="UP001234798"/>
    </source>
</evidence>
<gene>
    <name evidence="2" type="ORF">RAS12_30505</name>
</gene>
<keyword evidence="2" id="KW-0614">Plasmid</keyword>
<geneLocation type="plasmid" evidence="2 3">
    <name>unnamed</name>
</geneLocation>
<sequence>MRAQKKTWIGPPRQLIRLARWQADGWTAIEISAKPSKTTIFGVNAMNKAPGLAPETKKRLTLFAGRLRAARKARGWTQERLATVAGLGVSTVRAVEHGEPTPAMGSYLAILWALDLDSAVDLLVPPDLSNGGSGSPSIDTNF</sequence>
<dbReference type="Proteomes" id="UP001234798">
    <property type="component" value="Plasmid unnamed"/>
</dbReference>
<dbReference type="EMBL" id="CP132977">
    <property type="protein sequence ID" value="WMD23967.1"/>
    <property type="molecule type" value="Genomic_DNA"/>
</dbReference>
<evidence type="ECO:0000259" key="1">
    <source>
        <dbReference type="PROSITE" id="PS50943"/>
    </source>
</evidence>
<organism evidence="2 3">
    <name type="scientific">Achromobacter seleniivolatilans</name>
    <dbReference type="NCBI Taxonomy" id="3047478"/>
    <lineage>
        <taxon>Bacteria</taxon>
        <taxon>Pseudomonadati</taxon>
        <taxon>Pseudomonadota</taxon>
        <taxon>Betaproteobacteria</taxon>
        <taxon>Burkholderiales</taxon>
        <taxon>Alcaligenaceae</taxon>
        <taxon>Achromobacter</taxon>
    </lineage>
</organism>
<dbReference type="CDD" id="cd00093">
    <property type="entry name" value="HTH_XRE"/>
    <property type="match status" value="1"/>
</dbReference>
<feature type="domain" description="HTH cro/C1-type" evidence="1">
    <location>
        <begin position="67"/>
        <end position="122"/>
    </location>
</feature>
<accession>A0ABY9MBE3</accession>
<dbReference type="SMART" id="SM00530">
    <property type="entry name" value="HTH_XRE"/>
    <property type="match status" value="1"/>
</dbReference>
<dbReference type="InterPro" id="IPR010982">
    <property type="entry name" value="Lambda_DNA-bd_dom_sf"/>
</dbReference>
<name>A0ABY9MBE3_9BURK</name>
<dbReference type="Pfam" id="PF01381">
    <property type="entry name" value="HTH_3"/>
    <property type="match status" value="1"/>
</dbReference>
<dbReference type="Gene3D" id="1.10.260.40">
    <property type="entry name" value="lambda repressor-like DNA-binding domains"/>
    <property type="match status" value="1"/>
</dbReference>
<dbReference type="InterPro" id="IPR001387">
    <property type="entry name" value="Cro/C1-type_HTH"/>
</dbReference>
<reference evidence="2 3" key="1">
    <citation type="submission" date="2023-08" db="EMBL/GenBank/DDBJ databases">
        <title>Achromobacter seleniivolatilans sp. nov., isolated from seleniferous soil.</title>
        <authorList>
            <person name="Zhang S."/>
            <person name="Li K."/>
            <person name="Peng J."/>
            <person name="Zhao Q."/>
            <person name="Wang H."/>
            <person name="Guo Y."/>
        </authorList>
    </citation>
    <scope>NUCLEOTIDE SEQUENCE [LARGE SCALE GENOMIC DNA]</scope>
    <source>
        <strain evidence="2 3">R39</strain>
        <plasmid evidence="2 3">unnamed</plasmid>
    </source>
</reference>
<dbReference type="RefSeq" id="WP_306951922.1">
    <property type="nucleotide sequence ID" value="NZ_CP132977.1"/>
</dbReference>
<protein>
    <submittedName>
        <fullName evidence="2">Helix-turn-helix domain-containing protein</fullName>
    </submittedName>
</protein>
<evidence type="ECO:0000313" key="2">
    <source>
        <dbReference type="EMBL" id="WMD23967.1"/>
    </source>
</evidence>
<keyword evidence="3" id="KW-1185">Reference proteome</keyword>
<dbReference type="SUPFAM" id="SSF47413">
    <property type="entry name" value="lambda repressor-like DNA-binding domains"/>
    <property type="match status" value="1"/>
</dbReference>